<dbReference type="PROSITE" id="PS50330">
    <property type="entry name" value="UIM"/>
    <property type="match status" value="1"/>
</dbReference>
<sequence length="551" mass="60995">MEEDDDFEPPSTPRSIRFRPAIPVKTLRSKQSTEASSSQKALTTQRVTSMTQSMKRKHADQDTHKELPRQKSTPFMPLPVKAGSKDSSGDHTAIRPRTNFPRSLKKPTLRRPISDQTARSSQKTLSEIPIVLDSEPEDHLDENTAQPFVRPPTLSPIKRPSTMASLPSPPRPFSLVNRYTQESIANSQGSEDEYHQDMNNDEQLSDNYHNDGTGGYASRYWSLSPDTTNPFLSDLVAAKSSSSVMESTTAALPETNSITLETTPSQEQPKTPVLNAAKATTNTITMQTDEDTFAGTFETQKTAYDHEVLQNDEAIECLICGKRLAHLDPGRIEYHINGCIDQQQREQQALESLDMDSALPLQASSSQGQFAGAQVDYLTRVKKCPICKQDWPLKGKGKAGTSAQPRKAKHKVEHMKRCARAHNRTAQSLVYQIRIMKEIDDSMTPIEGGELEDEGEDSREKVKVTELRKPSPNTAVVVSLTDTADTDFASDAIITTIRAPAPSRPPPRLDKLQKMEEDQQDEDLQLALAISMSVQSSDTDPGAGWEPSANP</sequence>
<keyword evidence="3" id="KW-1185">Reference proteome</keyword>
<feature type="compositionally biased region" description="Polar residues" evidence="1">
    <location>
        <begin position="29"/>
        <end position="53"/>
    </location>
</feature>
<dbReference type="AlphaFoldDB" id="A0A9P6IV22"/>
<feature type="region of interest" description="Disordered" evidence="1">
    <location>
        <begin position="186"/>
        <end position="211"/>
    </location>
</feature>
<organism evidence="2 3">
    <name type="scientific">Modicella reniformis</name>
    <dbReference type="NCBI Taxonomy" id="1440133"/>
    <lineage>
        <taxon>Eukaryota</taxon>
        <taxon>Fungi</taxon>
        <taxon>Fungi incertae sedis</taxon>
        <taxon>Mucoromycota</taxon>
        <taxon>Mortierellomycotina</taxon>
        <taxon>Mortierellomycetes</taxon>
        <taxon>Mortierellales</taxon>
        <taxon>Mortierellaceae</taxon>
        <taxon>Modicella</taxon>
    </lineage>
</organism>
<dbReference type="EMBL" id="JAAAHW010007422">
    <property type="protein sequence ID" value="KAF9948424.1"/>
    <property type="molecule type" value="Genomic_DNA"/>
</dbReference>
<evidence type="ECO:0000313" key="3">
    <source>
        <dbReference type="Proteomes" id="UP000749646"/>
    </source>
</evidence>
<evidence type="ECO:0000313" key="2">
    <source>
        <dbReference type="EMBL" id="KAF9948424.1"/>
    </source>
</evidence>
<feature type="region of interest" description="Disordered" evidence="1">
    <location>
        <begin position="1"/>
        <end position="171"/>
    </location>
</feature>
<feature type="compositionally biased region" description="Polar residues" evidence="1">
    <location>
        <begin position="247"/>
        <end position="269"/>
    </location>
</feature>
<feature type="region of interest" description="Disordered" evidence="1">
    <location>
        <begin position="247"/>
        <end position="270"/>
    </location>
</feature>
<feature type="compositionally biased region" description="Basic and acidic residues" evidence="1">
    <location>
        <begin position="59"/>
        <end position="69"/>
    </location>
</feature>
<dbReference type="OrthoDB" id="7694678at2759"/>
<name>A0A9P6IV22_9FUNG</name>
<dbReference type="InterPro" id="IPR003903">
    <property type="entry name" value="UIM_dom"/>
</dbReference>
<proteinExistence type="predicted"/>
<feature type="compositionally biased region" description="Basic and acidic residues" evidence="1">
    <location>
        <begin position="83"/>
        <end position="93"/>
    </location>
</feature>
<feature type="non-terminal residue" evidence="2">
    <location>
        <position position="551"/>
    </location>
</feature>
<comment type="caution">
    <text evidence="2">The sequence shown here is derived from an EMBL/GenBank/DDBJ whole genome shotgun (WGS) entry which is preliminary data.</text>
</comment>
<gene>
    <name evidence="2" type="ORF">BGZ65_008070</name>
</gene>
<reference evidence="2" key="1">
    <citation type="journal article" date="2020" name="Fungal Divers.">
        <title>Resolving the Mortierellaceae phylogeny through synthesis of multi-gene phylogenetics and phylogenomics.</title>
        <authorList>
            <person name="Vandepol N."/>
            <person name="Liber J."/>
            <person name="Desiro A."/>
            <person name="Na H."/>
            <person name="Kennedy M."/>
            <person name="Barry K."/>
            <person name="Grigoriev I.V."/>
            <person name="Miller A.N."/>
            <person name="O'Donnell K."/>
            <person name="Stajich J.E."/>
            <person name="Bonito G."/>
        </authorList>
    </citation>
    <scope>NUCLEOTIDE SEQUENCE</scope>
    <source>
        <strain evidence="2">MES-2147</strain>
    </source>
</reference>
<dbReference type="Proteomes" id="UP000749646">
    <property type="component" value="Unassembled WGS sequence"/>
</dbReference>
<feature type="region of interest" description="Disordered" evidence="1">
    <location>
        <begin position="498"/>
        <end position="551"/>
    </location>
</feature>
<evidence type="ECO:0000256" key="1">
    <source>
        <dbReference type="SAM" id="MobiDB-lite"/>
    </source>
</evidence>
<protein>
    <submittedName>
        <fullName evidence="2">Uncharacterized protein</fullName>
    </submittedName>
</protein>
<feature type="compositionally biased region" description="Polar residues" evidence="1">
    <location>
        <begin position="114"/>
        <end position="125"/>
    </location>
</feature>
<feature type="compositionally biased region" description="Basic and acidic residues" evidence="1">
    <location>
        <begin position="507"/>
        <end position="517"/>
    </location>
</feature>
<accession>A0A9P6IV22</accession>